<feature type="chain" id="PRO_5046711749" description="T9SS C-terminal target domain-containing protein" evidence="1">
    <location>
        <begin position="24"/>
        <end position="458"/>
    </location>
</feature>
<protein>
    <recommendedName>
        <fullName evidence="4">T9SS C-terminal target domain-containing protein</fullName>
    </recommendedName>
</protein>
<evidence type="ECO:0000256" key="1">
    <source>
        <dbReference type="SAM" id="SignalP"/>
    </source>
</evidence>
<dbReference type="Proteomes" id="UP001574169">
    <property type="component" value="Unassembled WGS sequence"/>
</dbReference>
<comment type="caution">
    <text evidence="2">The sequence shown here is derived from an EMBL/GenBank/DDBJ whole genome shotgun (WGS) entry which is preliminary data.</text>
</comment>
<accession>A0ABV4TGI1</accession>
<dbReference type="EMBL" id="JBCFQL010000012">
    <property type="protein sequence ID" value="MFA9192091.1"/>
    <property type="molecule type" value="Genomic_DNA"/>
</dbReference>
<reference evidence="2 3" key="1">
    <citation type="submission" date="2024-04" db="EMBL/GenBank/DDBJ databases">
        <title>New Clade of Flavobacterium.</title>
        <authorList>
            <person name="Matos L."/>
            <person name="Proenca D.N."/>
            <person name="Fransisco R.M."/>
            <person name="Chung A.P."/>
            <person name="Maccario L."/>
            <person name="Sorensen S.J."/>
            <person name="Morais P.V."/>
        </authorList>
    </citation>
    <scope>NUCLEOTIDE SEQUENCE [LARGE SCALE GENOMIC DNA]</scope>
    <source>
        <strain evidence="2 3">FZUC8N2.13</strain>
    </source>
</reference>
<dbReference type="PANTHER" id="PTHR41339:SF1">
    <property type="entry name" value="SECRETED PROTEIN"/>
    <property type="match status" value="1"/>
</dbReference>
<sequence length="458" mass="48836">MKISKLFLASLMLTALTFVSCSNDDGNSNDDNNDGTVVILEGNLETRTLTKDKQYLIKGQTFVRTGKVLTIEPGTIIKGDKATKGTLVIDKGGMIEANGTATEPIIMTSNLPAGSRDRGDWGGLIILGNAPVNQTDPSIEGITPSVVFGGTVSNDDSGTLRYLRVEYAGIELTPNNETNSITLGGVGSETVMEYCQVTYGGDDGFEWFGGTVNGKYLISFASWDDSFDVDFGYVGKNQFGLEVRYPSYADQSGSNSFECDNGPNDNVTTLLTQGVFTNFTCIGPKATNAQSINANYQHSLDLRRRTAVTIANSVFIGYPRGLRMNQQSVYDNYAAGTGKLLNNIMVAPTTTFSVGTGMTADAAAVQTWFNLTNTTITAAIEDQFAILGLNSNLAFGTNVTSSYPANPNFAVTTGTLASGASFSDTKLSGLQTVAYRGAFGSTDWTDGWAEFVPNSKAY</sequence>
<evidence type="ECO:0000313" key="3">
    <source>
        <dbReference type="Proteomes" id="UP001574169"/>
    </source>
</evidence>
<name>A0ABV4TGI1_9FLAO</name>
<evidence type="ECO:0008006" key="4">
    <source>
        <dbReference type="Google" id="ProtNLM"/>
    </source>
</evidence>
<gene>
    <name evidence="2" type="ORF">AAGV28_12000</name>
</gene>
<proteinExistence type="predicted"/>
<dbReference type="PANTHER" id="PTHR41339">
    <property type="entry name" value="LIPL48"/>
    <property type="match status" value="1"/>
</dbReference>
<organism evidence="2 3">
    <name type="scientific">Flavobacterium zubiriense</name>
    <dbReference type="NCBI Taxonomy" id="3138075"/>
    <lineage>
        <taxon>Bacteria</taxon>
        <taxon>Pseudomonadati</taxon>
        <taxon>Bacteroidota</taxon>
        <taxon>Flavobacteriia</taxon>
        <taxon>Flavobacteriales</taxon>
        <taxon>Flavobacteriaceae</taxon>
        <taxon>Flavobacterium</taxon>
    </lineage>
</organism>
<dbReference type="RefSeq" id="WP_373407052.1">
    <property type="nucleotide sequence ID" value="NZ_JBCFQL010000012.1"/>
</dbReference>
<dbReference type="PROSITE" id="PS51257">
    <property type="entry name" value="PROKAR_LIPOPROTEIN"/>
    <property type="match status" value="1"/>
</dbReference>
<keyword evidence="1" id="KW-0732">Signal</keyword>
<keyword evidence="3" id="KW-1185">Reference proteome</keyword>
<evidence type="ECO:0000313" key="2">
    <source>
        <dbReference type="EMBL" id="MFA9192091.1"/>
    </source>
</evidence>
<feature type="signal peptide" evidence="1">
    <location>
        <begin position="1"/>
        <end position="23"/>
    </location>
</feature>